<dbReference type="KEGG" id="pspi:PS2015_1945"/>
<sequence length="76" mass="8799">MYQAGVATGWFELASRPTDEIYPRFEYHYEQLCKRVMAGEDITLPVPDALPEKVNVRLTREQQQARMQSLKEVVGL</sequence>
<protein>
    <submittedName>
        <fullName evidence="1">Uncharacterized protein</fullName>
    </submittedName>
</protein>
<proteinExistence type="predicted"/>
<gene>
    <name evidence="1" type="ORF">PS2015_1945</name>
</gene>
<organism evidence="1 2">
    <name type="scientific">Pseudohongiella spirulinae</name>
    <dbReference type="NCBI Taxonomy" id="1249552"/>
    <lineage>
        <taxon>Bacteria</taxon>
        <taxon>Pseudomonadati</taxon>
        <taxon>Pseudomonadota</taxon>
        <taxon>Gammaproteobacteria</taxon>
        <taxon>Pseudomonadales</taxon>
        <taxon>Pseudohongiellaceae</taxon>
        <taxon>Pseudohongiella</taxon>
    </lineage>
</organism>
<evidence type="ECO:0000313" key="2">
    <source>
        <dbReference type="Proteomes" id="UP000065641"/>
    </source>
</evidence>
<accession>A0A0S2KE59</accession>
<dbReference type="EMBL" id="CP013189">
    <property type="protein sequence ID" value="ALO46589.1"/>
    <property type="molecule type" value="Genomic_DNA"/>
</dbReference>
<reference evidence="1 2" key="1">
    <citation type="submission" date="2015-11" db="EMBL/GenBank/DDBJ databases">
        <authorList>
            <person name="Zhang Y."/>
            <person name="Guo Z."/>
        </authorList>
    </citation>
    <scope>NUCLEOTIDE SEQUENCE [LARGE SCALE GENOMIC DNA]</scope>
    <source>
        <strain evidence="1 2">KCTC 32221</strain>
    </source>
</reference>
<evidence type="ECO:0000313" key="1">
    <source>
        <dbReference type="EMBL" id="ALO46589.1"/>
    </source>
</evidence>
<dbReference type="AlphaFoldDB" id="A0A0S2KE59"/>
<keyword evidence="2" id="KW-1185">Reference proteome</keyword>
<name>A0A0S2KE59_9GAMM</name>
<dbReference type="Proteomes" id="UP000065641">
    <property type="component" value="Chromosome"/>
</dbReference>
<dbReference type="STRING" id="1249552.PS2015_1945"/>